<proteinExistence type="predicted"/>
<dbReference type="EMBL" id="CAJNOR010013451">
    <property type="protein sequence ID" value="CAF1673383.1"/>
    <property type="molecule type" value="Genomic_DNA"/>
</dbReference>
<gene>
    <name evidence="2" type="ORF">XAT740_LOCUS59124</name>
</gene>
<comment type="caution">
    <text evidence="2">The sequence shown here is derived from an EMBL/GenBank/DDBJ whole genome shotgun (WGS) entry which is preliminary data.</text>
</comment>
<dbReference type="Proteomes" id="UP000663828">
    <property type="component" value="Unassembled WGS sequence"/>
</dbReference>
<dbReference type="AlphaFoldDB" id="A0A816GCV6"/>
<evidence type="ECO:0000313" key="2">
    <source>
        <dbReference type="EMBL" id="CAF1673383.1"/>
    </source>
</evidence>
<name>A0A816GCV6_ADIRI</name>
<keyword evidence="3" id="KW-1185">Reference proteome</keyword>
<feature type="region of interest" description="Disordered" evidence="1">
    <location>
        <begin position="37"/>
        <end position="81"/>
    </location>
</feature>
<sequence length="104" mass="11791">MKVEHRQEQVFLCDICRYYSLSSFEYQLHLNSHQTNNQPLTAVSSSSSSTEPATATTVKSSLSSNGQHVESEAEIEDDDSINIYAKEQNSMIFEHDEQISDDEQ</sequence>
<organism evidence="2 3">
    <name type="scientific">Adineta ricciae</name>
    <name type="common">Rotifer</name>
    <dbReference type="NCBI Taxonomy" id="249248"/>
    <lineage>
        <taxon>Eukaryota</taxon>
        <taxon>Metazoa</taxon>
        <taxon>Spiralia</taxon>
        <taxon>Gnathifera</taxon>
        <taxon>Rotifera</taxon>
        <taxon>Eurotatoria</taxon>
        <taxon>Bdelloidea</taxon>
        <taxon>Adinetida</taxon>
        <taxon>Adinetidae</taxon>
        <taxon>Adineta</taxon>
    </lineage>
</organism>
<protein>
    <recommendedName>
        <fullName evidence="4">C2H2-type domain-containing protein</fullName>
    </recommendedName>
</protein>
<evidence type="ECO:0000313" key="3">
    <source>
        <dbReference type="Proteomes" id="UP000663828"/>
    </source>
</evidence>
<feature type="compositionally biased region" description="Polar residues" evidence="1">
    <location>
        <begin position="58"/>
        <end position="68"/>
    </location>
</feature>
<feature type="compositionally biased region" description="Low complexity" evidence="1">
    <location>
        <begin position="41"/>
        <end position="57"/>
    </location>
</feature>
<evidence type="ECO:0000256" key="1">
    <source>
        <dbReference type="SAM" id="MobiDB-lite"/>
    </source>
</evidence>
<evidence type="ECO:0008006" key="4">
    <source>
        <dbReference type="Google" id="ProtNLM"/>
    </source>
</evidence>
<accession>A0A816GCV6</accession>
<feature type="non-terminal residue" evidence="2">
    <location>
        <position position="1"/>
    </location>
</feature>
<reference evidence="2" key="1">
    <citation type="submission" date="2021-02" db="EMBL/GenBank/DDBJ databases">
        <authorList>
            <person name="Nowell W R."/>
        </authorList>
    </citation>
    <scope>NUCLEOTIDE SEQUENCE</scope>
</reference>